<feature type="compositionally biased region" description="Low complexity" evidence="1">
    <location>
        <begin position="37"/>
        <end position="47"/>
    </location>
</feature>
<evidence type="ECO:0000313" key="3">
    <source>
        <dbReference type="Proteomes" id="UP001634007"/>
    </source>
</evidence>
<proteinExistence type="predicted"/>
<reference evidence="2 3" key="1">
    <citation type="submission" date="2024-11" db="EMBL/GenBank/DDBJ databases">
        <title>Chromosome-level genome assembly of Eucalyptus globulus Labill. provides insights into its genome evolution.</title>
        <authorList>
            <person name="Li X."/>
        </authorList>
    </citation>
    <scope>NUCLEOTIDE SEQUENCE [LARGE SCALE GENOMIC DNA]</scope>
    <source>
        <strain evidence="2">CL2024</strain>
        <tissue evidence="2">Fresh tender leaves</tissue>
    </source>
</reference>
<sequence>MSIRPSPKRENRGGSQNPMGSTAALVSEYEYLKSKGRSGPTGRPGSPLTHQSRSLPPSLTNKAFFNGIVDPLSQLPWSSPLAPPGETLFPFAKGGGGPQSDRP</sequence>
<protein>
    <submittedName>
        <fullName evidence="2">Uncharacterized protein</fullName>
    </submittedName>
</protein>
<feature type="region of interest" description="Disordered" evidence="1">
    <location>
        <begin position="74"/>
        <end position="103"/>
    </location>
</feature>
<feature type="compositionally biased region" description="Gly residues" evidence="1">
    <location>
        <begin position="93"/>
        <end position="103"/>
    </location>
</feature>
<dbReference type="EMBL" id="JBJKBG010000008">
    <property type="protein sequence ID" value="KAL3725631.1"/>
    <property type="molecule type" value="Genomic_DNA"/>
</dbReference>
<dbReference type="AlphaFoldDB" id="A0ABD3JIF0"/>
<evidence type="ECO:0000313" key="2">
    <source>
        <dbReference type="EMBL" id="KAL3725631.1"/>
    </source>
</evidence>
<accession>A0ABD3JIF0</accession>
<evidence type="ECO:0000256" key="1">
    <source>
        <dbReference type="SAM" id="MobiDB-lite"/>
    </source>
</evidence>
<keyword evidence="3" id="KW-1185">Reference proteome</keyword>
<organism evidence="2 3">
    <name type="scientific">Eucalyptus globulus</name>
    <name type="common">Tasmanian blue gum</name>
    <dbReference type="NCBI Taxonomy" id="34317"/>
    <lineage>
        <taxon>Eukaryota</taxon>
        <taxon>Viridiplantae</taxon>
        <taxon>Streptophyta</taxon>
        <taxon>Embryophyta</taxon>
        <taxon>Tracheophyta</taxon>
        <taxon>Spermatophyta</taxon>
        <taxon>Magnoliopsida</taxon>
        <taxon>eudicotyledons</taxon>
        <taxon>Gunneridae</taxon>
        <taxon>Pentapetalae</taxon>
        <taxon>rosids</taxon>
        <taxon>malvids</taxon>
        <taxon>Myrtales</taxon>
        <taxon>Myrtaceae</taxon>
        <taxon>Myrtoideae</taxon>
        <taxon>Eucalypteae</taxon>
        <taxon>Eucalyptus</taxon>
    </lineage>
</organism>
<gene>
    <name evidence="2" type="ORF">ACJRO7_030633</name>
</gene>
<feature type="compositionally biased region" description="Polar residues" evidence="1">
    <location>
        <begin position="48"/>
        <end position="59"/>
    </location>
</feature>
<dbReference type="Proteomes" id="UP001634007">
    <property type="component" value="Unassembled WGS sequence"/>
</dbReference>
<comment type="caution">
    <text evidence="2">The sequence shown here is derived from an EMBL/GenBank/DDBJ whole genome shotgun (WGS) entry which is preliminary data.</text>
</comment>
<name>A0ABD3JIF0_EUCGL</name>
<feature type="region of interest" description="Disordered" evidence="1">
    <location>
        <begin position="1"/>
        <end position="59"/>
    </location>
</feature>